<keyword evidence="2" id="KW-1185">Reference proteome</keyword>
<reference evidence="1 2" key="1">
    <citation type="journal article" date="1995" name="Virology">
        <title>Analysis of 45 kb of DNA located at the left end of the chlorella virus PBCV-1 genome.</title>
        <authorList>
            <person name="Lu Z."/>
            <person name="Li Y."/>
            <person name="Zhang Y."/>
            <person name="Kutish G.F."/>
            <person name="Rock D.L."/>
            <person name="Van Etten J.L."/>
        </authorList>
    </citation>
    <scope>NUCLEOTIDE SEQUENCE [LARGE SCALE GENOMIC DNA]</scope>
</reference>
<reference evidence="1 2" key="3">
    <citation type="journal article" date="1996" name="Virology">
        <title>Analysis of 94 kb of the chlorella virus PBCV-1 330-kb genome: map positions 88 to 182.</title>
        <authorList>
            <person name="Lu Z."/>
            <person name="Li Y."/>
            <person name="Que Q."/>
            <person name="Kutish G.F."/>
            <person name="Rock D.L."/>
            <person name="Van Etten J.L."/>
        </authorList>
    </citation>
    <scope>NUCLEOTIDE SEQUENCE [LARGE SCALE GENOMIC DNA]</scope>
</reference>
<reference evidence="1 2" key="8">
    <citation type="journal article" date="2010" name="J. Virol.">
        <title>Microarray analysis of Paramecium bursaria chlorella virus 1 transcription.</title>
        <authorList>
            <person name="Yanai-Balser G.M."/>
            <person name="Duncan G.A."/>
            <person name="Eudy J.D."/>
            <person name="Wang D."/>
            <person name="Li X."/>
            <person name="Agarkova I.V."/>
            <person name="Dunigan D.D."/>
            <person name="Van Etten J.L."/>
        </authorList>
    </citation>
    <scope>NUCLEOTIDE SEQUENCE [LARGE SCALE GENOMIC DNA]</scope>
</reference>
<proteinExistence type="predicted"/>
<dbReference type="KEGG" id="vg:918458"/>
<evidence type="ECO:0000313" key="1">
    <source>
        <dbReference type="EMBL" id="AAC97065.2"/>
    </source>
</evidence>
<protein>
    <submittedName>
        <fullName evidence="1">Uncharacterized protein</fullName>
    </submittedName>
</protein>
<organismHost>
    <name type="scientific">Chlorella</name>
    <dbReference type="NCBI Taxonomy" id="3071"/>
</organismHost>
<reference evidence="1 2" key="7">
    <citation type="journal article" date="2000" name="Virology">
        <title>Characterization of a beta-1,3-glucanase encoded by chlorella virus PBCV-1.</title>
        <authorList>
            <person name="Sun L."/>
            <person name="Gurnon J.R."/>
            <person name="Adams B.J."/>
            <person name="Graves M.V."/>
            <person name="Van Etten J.L."/>
        </authorList>
    </citation>
    <scope>NUCLEOTIDE SEQUENCE [LARGE SCALE GENOMIC DNA]</scope>
</reference>
<gene>
    <name evidence="1" type="primary">A259L</name>
</gene>
<sequence>MSDIYHHENIRIIRSTVGEEFWDNVTNTIDNLKCCTIGDEKCYGRFWAFPASNKQSKHYHNTIKSWLSDGKIVLLVIGNADRGYSRIVHVTHTVTLKNTPLWPTNGEQEWSLGVGVSAPFETKYSAREMRDAGGSWGPNPYTVYKDDKEFNMKRMFFRTDGFPIWFDGVVKGIF</sequence>
<accession>O41018</accession>
<reference evidence="1 2" key="4">
    <citation type="journal article" date="1996" name="Virology">
        <title>Analysis of 76 kb of the chlorella virus PBCV-1 330-kb genome: map positions 182 to 258.</title>
        <authorList>
            <person name="Kutish G.F."/>
            <person name="Li Y."/>
            <person name="Lu Z."/>
            <person name="Furuta M."/>
            <person name="Rock D.L."/>
            <person name="Van Etten J.L."/>
        </authorList>
    </citation>
    <scope>NUCLEOTIDE SEQUENCE [LARGE SCALE GENOMIC DNA]</scope>
</reference>
<dbReference type="GeneID" id="918458"/>
<name>O41018_PBCV1</name>
<dbReference type="Proteomes" id="UP000000862">
    <property type="component" value="Segment"/>
</dbReference>
<reference evidence="1 2" key="6">
    <citation type="journal article" date="1999" name="Virology">
        <title>Chlorella virus PBCV-1 encodes a functional homospermidine synthase.</title>
        <authorList>
            <person name="Kaiser A."/>
            <person name="Vollmert M."/>
            <person name="Tholl D."/>
            <person name="Graves M.V."/>
            <person name="Gurnon J.R."/>
            <person name="Xing W."/>
            <person name="Lisec A.D."/>
            <person name="Nickerson K.W."/>
            <person name="Van Etten J.L."/>
        </authorList>
    </citation>
    <scope>NUCLEOTIDE SEQUENCE [LARGE SCALE GENOMIC DNA]</scope>
</reference>
<reference evidence="1 2" key="2">
    <citation type="journal article" date="1995" name="Virology">
        <title>Analysis of 43 kb of the Chlorella virus PBCV-1 330-kb genome: map positions 45 to 88.</title>
        <authorList>
            <person name="Li Y."/>
            <person name="Lu Z."/>
            <person name="Burbank D.E."/>
            <person name="Kutish G.F."/>
            <person name="Rock D.L."/>
            <person name="Van Etten J.L."/>
        </authorList>
    </citation>
    <scope>NUCLEOTIDE SEQUENCE [LARGE SCALE GENOMIC DNA]</scope>
</reference>
<organism evidence="1 2">
    <name type="scientific">Paramecium bursaria Chlorella virus 1</name>
    <name type="common">PBCV-1</name>
    <dbReference type="NCBI Taxonomy" id="10506"/>
    <lineage>
        <taxon>Viruses</taxon>
        <taxon>Varidnaviria</taxon>
        <taxon>Bamfordvirae</taxon>
        <taxon>Nucleocytoviricota</taxon>
        <taxon>Megaviricetes</taxon>
        <taxon>Algavirales</taxon>
        <taxon>Phycodnaviridae</taxon>
        <taxon>Chlorovirus</taxon>
        <taxon>Chlorovirus vanettense</taxon>
    </lineage>
</organism>
<reference evidence="1 2" key="5">
    <citation type="journal article" date="1997" name="Virology">
        <title>Analysis of 74 kb of DNA located at the right end of the 330-kb chlorella virus PBCV-1 genome.</title>
        <authorList>
            <person name="Li Y."/>
            <person name="Lu Z."/>
            <person name="Sun L."/>
            <person name="Ropp S."/>
            <person name="Kutish G.F."/>
            <person name="Rock D.L."/>
            <person name="Van Etten J.L."/>
        </authorList>
    </citation>
    <scope>NUCLEOTIDE SEQUENCE [LARGE SCALE GENOMIC DNA]</scope>
</reference>
<dbReference type="RefSeq" id="NP_048612.2">
    <property type="nucleotide sequence ID" value="NC_000852.5"/>
</dbReference>
<dbReference type="EMBL" id="JF411744">
    <property type="protein sequence ID" value="AAC97065.2"/>
    <property type="molecule type" value="Genomic_DNA"/>
</dbReference>
<evidence type="ECO:0000313" key="2">
    <source>
        <dbReference type="Proteomes" id="UP000000862"/>
    </source>
</evidence>